<keyword evidence="3" id="KW-0547">Nucleotide-binding</keyword>
<evidence type="ECO:0000313" key="9">
    <source>
        <dbReference type="EMBL" id="SFR03095.1"/>
    </source>
</evidence>
<dbReference type="InterPro" id="IPR031475">
    <property type="entry name" value="NBD_C"/>
</dbReference>
<evidence type="ECO:0000313" key="12">
    <source>
        <dbReference type="Proteomes" id="UP000199173"/>
    </source>
</evidence>
<dbReference type="Pfam" id="PF17042">
    <property type="entry name" value="NBD_C"/>
    <property type="match status" value="1"/>
</dbReference>
<reference evidence="11 12" key="1">
    <citation type="submission" date="2016-10" db="EMBL/GenBank/DDBJ databases">
        <authorList>
            <person name="Varghese N."/>
            <person name="Submissions S."/>
        </authorList>
    </citation>
    <scope>NUCLEOTIDE SEQUENCE [LARGE SCALE GENOMIC DNA]</scope>
    <source>
        <strain evidence="10 11">NFIX06</strain>
        <strain evidence="9 12">NFIX08</strain>
    </source>
</reference>
<dbReference type="NCBIfam" id="NF047819">
    <property type="entry name" value="ThrnKinDtnkGamma"/>
    <property type="match status" value="1"/>
</dbReference>
<dbReference type="SUPFAM" id="SSF142764">
    <property type="entry name" value="YgbK-like"/>
    <property type="match status" value="1"/>
</dbReference>
<dbReference type="Gene3D" id="3.40.980.20">
    <property type="entry name" value="Four-carbon acid sugar kinase, nucleotide binding domain"/>
    <property type="match status" value="1"/>
</dbReference>
<dbReference type="Pfam" id="PF07005">
    <property type="entry name" value="SBD_N"/>
    <property type="match status" value="1"/>
</dbReference>
<evidence type="ECO:0000259" key="7">
    <source>
        <dbReference type="Pfam" id="PF07005"/>
    </source>
</evidence>
<organism evidence="9 12">
    <name type="scientific">Kosakonia radicincitans</name>
    <dbReference type="NCBI Taxonomy" id="283686"/>
    <lineage>
        <taxon>Bacteria</taxon>
        <taxon>Pseudomonadati</taxon>
        <taxon>Pseudomonadota</taxon>
        <taxon>Gammaproteobacteria</taxon>
        <taxon>Enterobacterales</taxon>
        <taxon>Enterobacteriaceae</taxon>
        <taxon>Kosakonia</taxon>
    </lineage>
</organism>
<dbReference type="InterPro" id="IPR042213">
    <property type="entry name" value="NBD_C_sf"/>
</dbReference>
<evidence type="ECO:0000313" key="10">
    <source>
        <dbReference type="EMBL" id="SFT59313.1"/>
    </source>
</evidence>
<keyword evidence="5" id="KW-0067">ATP-binding</keyword>
<keyword evidence="11" id="KW-1185">Reference proteome</keyword>
<dbReference type="RefSeq" id="WP_072438721.1">
    <property type="nucleotide sequence ID" value="NZ_FONC01000004.1"/>
</dbReference>
<protein>
    <submittedName>
        <fullName evidence="9">Uncharacterized conserved protein YgbK, DUF1537 family</fullName>
    </submittedName>
</protein>
<evidence type="ECO:0000256" key="5">
    <source>
        <dbReference type="ARBA" id="ARBA00022840"/>
    </source>
</evidence>
<comment type="similarity">
    <text evidence="1">Belongs to the four-carbon acid sugar kinase family.</text>
</comment>
<dbReference type="Gene3D" id="3.40.50.10840">
    <property type="entry name" value="Putative sugar-binding, N-terminal domain"/>
    <property type="match status" value="1"/>
</dbReference>
<sequence>MNEQLVVKEVVILADDFTGANDAGVSLAQAGMHVEVALTAGYVSQAQALIYNSDSRALTAQEAAARIHALTAEIGTHYAPRWLVKKIDSTLRGNIGAEVAAMMQVLQATAAVIAPAFPQAGRITRNGQCYVQGVLLTETEFASDPKTPVQSADIGSLLAAHSTAECRYLQPAQLAEALAQATADAPLLLVVDAQTDADLDLIIAQTTRAATPPLLVGSAGLCDALARHLAPKKPAALLAIIGSMSEIAQQQLEQTATHPRVTRLLIDVDAALDADSAAYRQAIITALRAGEHCLVHTCPDVQARHQIAALCARRGLSRSELGEQICAFLAQLTREVLSEVTPAALYLSGGDVAVAVAQALGARGFHIQGRAAGCVPWGYFTGCEWQRPVMTRAGGFGDKTTLLKVLHFIEEKSSD</sequence>
<dbReference type="InterPro" id="IPR037051">
    <property type="entry name" value="4-carb_acid_sugar_kinase_N_sf"/>
</dbReference>
<dbReference type="Proteomes" id="UP000199173">
    <property type="component" value="Unassembled WGS sequence"/>
</dbReference>
<proteinExistence type="inferred from homology"/>
<dbReference type="GO" id="GO:0005524">
    <property type="term" value="F:ATP binding"/>
    <property type="evidence" value="ECO:0007669"/>
    <property type="project" value="UniProtKB-KW"/>
</dbReference>
<dbReference type="EMBL" id="FPAV01000002">
    <property type="protein sequence ID" value="SFT59313.1"/>
    <property type="molecule type" value="Genomic_DNA"/>
</dbReference>
<dbReference type="Proteomes" id="UP000198760">
    <property type="component" value="Unassembled WGS sequence"/>
</dbReference>
<dbReference type="GO" id="GO:0016301">
    <property type="term" value="F:kinase activity"/>
    <property type="evidence" value="ECO:0007669"/>
    <property type="project" value="UniProtKB-KW"/>
</dbReference>
<accession>A0AAX2ENT6</accession>
<name>A0AAX2ENT6_9ENTR</name>
<evidence type="ECO:0000256" key="4">
    <source>
        <dbReference type="ARBA" id="ARBA00022777"/>
    </source>
</evidence>
<evidence type="ECO:0000256" key="1">
    <source>
        <dbReference type="ARBA" id="ARBA00005715"/>
    </source>
</evidence>
<dbReference type="AlphaFoldDB" id="A0AAX2ENT6"/>
<evidence type="ECO:0000256" key="2">
    <source>
        <dbReference type="ARBA" id="ARBA00022679"/>
    </source>
</evidence>
<evidence type="ECO:0000313" key="11">
    <source>
        <dbReference type="Proteomes" id="UP000198760"/>
    </source>
</evidence>
<dbReference type="EMBL" id="FOYJ01000002">
    <property type="protein sequence ID" value="SFR03095.1"/>
    <property type="molecule type" value="Genomic_DNA"/>
</dbReference>
<evidence type="ECO:0000256" key="3">
    <source>
        <dbReference type="ARBA" id="ARBA00022741"/>
    </source>
</evidence>
<dbReference type="InterPro" id="IPR010737">
    <property type="entry name" value="4-carb_acid_sugar_kinase_N"/>
</dbReference>
<feature type="domain" description="Four-carbon acid sugar kinase N-terminal" evidence="7">
    <location>
        <begin position="11"/>
        <end position="225"/>
    </location>
</feature>
<keyword evidence="2" id="KW-0808">Transferase</keyword>
<evidence type="ECO:0000256" key="6">
    <source>
        <dbReference type="ARBA" id="ARBA00023277"/>
    </source>
</evidence>
<evidence type="ECO:0000259" key="8">
    <source>
        <dbReference type="Pfam" id="PF17042"/>
    </source>
</evidence>
<gene>
    <name evidence="10" type="ORF">SAMN03159428_01256</name>
    <name evidence="9" type="ORF">SAMN03159514_01088</name>
</gene>
<feature type="domain" description="Four-carbon acid sugar kinase nucleotide binding" evidence="8">
    <location>
        <begin position="238"/>
        <end position="402"/>
    </location>
</feature>
<comment type="caution">
    <text evidence="9">The sequence shown here is derived from an EMBL/GenBank/DDBJ whole genome shotgun (WGS) entry which is preliminary data.</text>
</comment>
<keyword evidence="4" id="KW-0418">Kinase</keyword>
<keyword evidence="6" id="KW-0119">Carbohydrate metabolism</keyword>